<feature type="chain" id="PRO_5002856203" evidence="2">
    <location>
        <begin position="24"/>
        <end position="104"/>
    </location>
</feature>
<proteinExistence type="predicted"/>
<sequence>MKNLLFGLLTLTTFGTLITPAFADQVIMQESSNYIYQEGTGNSGQQTTRQIHRMQKKGSSETTTPNYGAVQTSVQEGMQVGDDQDFKQTTIQKNEIRRGVRNRN</sequence>
<dbReference type="eggNOG" id="ENOG5032H9H">
    <property type="taxonomic scope" value="Bacteria"/>
</dbReference>
<reference evidence="4" key="1">
    <citation type="journal article" date="2011" name="MBio">
        <title>Novel metabolic attributes of the genus Cyanothece, comprising a group of unicellular nitrogen-fixing Cyanobacteria.</title>
        <authorList>
            <person name="Bandyopadhyay A."/>
            <person name="Elvitigala T."/>
            <person name="Welsh E."/>
            <person name="Stockel J."/>
            <person name="Liberton M."/>
            <person name="Min H."/>
            <person name="Sherman L.A."/>
            <person name="Pakrasi H.B."/>
        </authorList>
    </citation>
    <scope>NUCLEOTIDE SEQUENCE [LARGE SCALE GENOMIC DNA]</scope>
    <source>
        <strain evidence="4">PCC 8801</strain>
    </source>
</reference>
<keyword evidence="4" id="KW-1185">Reference proteome</keyword>
<dbReference type="RefSeq" id="WP_012595578.1">
    <property type="nucleotide sequence ID" value="NC_011726.1"/>
</dbReference>
<name>B7K1B5_RIPO1</name>
<accession>B7K1B5</accession>
<protein>
    <submittedName>
        <fullName evidence="3">Uncharacterized protein</fullName>
    </submittedName>
</protein>
<dbReference type="EMBL" id="CP001287">
    <property type="protein sequence ID" value="ACK66310.1"/>
    <property type="molecule type" value="Genomic_DNA"/>
</dbReference>
<gene>
    <name evidence="3" type="ordered locus">PCC8801_2291</name>
</gene>
<dbReference type="KEGG" id="cyp:PCC8801_2291"/>
<dbReference type="HOGENOM" id="CLU_163894_0_0_3"/>
<evidence type="ECO:0000256" key="2">
    <source>
        <dbReference type="SAM" id="SignalP"/>
    </source>
</evidence>
<dbReference type="Proteomes" id="UP000008204">
    <property type="component" value="Chromosome"/>
</dbReference>
<evidence type="ECO:0000256" key="1">
    <source>
        <dbReference type="SAM" id="MobiDB-lite"/>
    </source>
</evidence>
<feature type="region of interest" description="Disordered" evidence="1">
    <location>
        <begin position="38"/>
        <end position="104"/>
    </location>
</feature>
<organism evidence="3 4">
    <name type="scientific">Rippkaea orientalis (strain PCC 8801 / RF-1)</name>
    <name type="common">Cyanothece sp. (strain PCC 8801)</name>
    <dbReference type="NCBI Taxonomy" id="41431"/>
    <lineage>
        <taxon>Bacteria</taxon>
        <taxon>Bacillati</taxon>
        <taxon>Cyanobacteriota</taxon>
        <taxon>Cyanophyceae</taxon>
        <taxon>Oscillatoriophycideae</taxon>
        <taxon>Chroococcales</taxon>
        <taxon>Aphanothecaceae</taxon>
        <taxon>Rippkaea</taxon>
        <taxon>Rippkaea orientalis</taxon>
    </lineage>
</organism>
<feature type="compositionally biased region" description="Polar residues" evidence="1">
    <location>
        <begin position="38"/>
        <end position="49"/>
    </location>
</feature>
<keyword evidence="2" id="KW-0732">Signal</keyword>
<evidence type="ECO:0000313" key="3">
    <source>
        <dbReference type="EMBL" id="ACK66310.1"/>
    </source>
</evidence>
<evidence type="ECO:0000313" key="4">
    <source>
        <dbReference type="Proteomes" id="UP000008204"/>
    </source>
</evidence>
<feature type="signal peptide" evidence="2">
    <location>
        <begin position="1"/>
        <end position="23"/>
    </location>
</feature>
<dbReference type="AlphaFoldDB" id="B7K1B5"/>
<feature type="compositionally biased region" description="Polar residues" evidence="1">
    <location>
        <begin position="60"/>
        <end position="76"/>
    </location>
</feature>